<organism evidence="1 2">
    <name type="scientific">Archangium minus</name>
    <dbReference type="NCBI Taxonomy" id="83450"/>
    <lineage>
        <taxon>Bacteria</taxon>
        <taxon>Pseudomonadati</taxon>
        <taxon>Myxococcota</taxon>
        <taxon>Myxococcia</taxon>
        <taxon>Myxococcales</taxon>
        <taxon>Cystobacterineae</taxon>
        <taxon>Archangiaceae</taxon>
        <taxon>Archangium</taxon>
    </lineage>
</organism>
<reference evidence="1 2" key="1">
    <citation type="submission" date="2019-08" db="EMBL/GenBank/DDBJ databases">
        <title>Archangium and Cystobacter genomes.</title>
        <authorList>
            <person name="Chen I.-C.K."/>
            <person name="Wielgoss S."/>
        </authorList>
    </citation>
    <scope>NUCLEOTIDE SEQUENCE [LARGE SCALE GENOMIC DNA]</scope>
    <source>
        <strain evidence="1 2">Cbm 6</strain>
    </source>
</reference>
<dbReference type="Proteomes" id="UP001611383">
    <property type="component" value="Chromosome"/>
</dbReference>
<name>A0ABY9X4B6_9BACT</name>
<dbReference type="PROSITE" id="PS51257">
    <property type="entry name" value="PROKAR_LIPOPROTEIN"/>
    <property type="match status" value="1"/>
</dbReference>
<keyword evidence="2" id="KW-1185">Reference proteome</keyword>
<gene>
    <name evidence="1" type="ORF">F0U60_43555</name>
</gene>
<protein>
    <recommendedName>
        <fullName evidence="3">Lipoprotein</fullName>
    </recommendedName>
</protein>
<evidence type="ECO:0000313" key="2">
    <source>
        <dbReference type="Proteomes" id="UP001611383"/>
    </source>
</evidence>
<accession>A0ABY9X4B6</accession>
<dbReference type="RefSeq" id="WP_395809091.1">
    <property type="nucleotide sequence ID" value="NZ_CP043494.1"/>
</dbReference>
<proteinExistence type="predicted"/>
<evidence type="ECO:0000313" key="1">
    <source>
        <dbReference type="EMBL" id="WNG50250.1"/>
    </source>
</evidence>
<dbReference type="EMBL" id="CP043494">
    <property type="protein sequence ID" value="WNG50250.1"/>
    <property type="molecule type" value="Genomic_DNA"/>
</dbReference>
<evidence type="ECO:0008006" key="3">
    <source>
        <dbReference type="Google" id="ProtNLM"/>
    </source>
</evidence>
<sequence length="83" mass="8778">MSRRPKVARSRQGSKGRNTSTLILVLLVLLTGCATGRSEHLDKGGGGPASLPPHLVQGRLVELDGFEALLLRTGVNDPDLLPP</sequence>